<reference evidence="4 5" key="1">
    <citation type="journal article" date="2013" name="Antonie Van Leeuwenhoek">
        <title>Actinoplanes hulinensis sp. nov., a novel actinomycete isolated from soybean root (Glycine max (L.) Merr).</title>
        <authorList>
            <person name="Shen Y."/>
            <person name="Liu C."/>
            <person name="Wang X."/>
            <person name="Zhao J."/>
            <person name="Jia F."/>
            <person name="Zhang Y."/>
            <person name="Wang L."/>
            <person name="Yang D."/>
            <person name="Xiang W."/>
        </authorList>
    </citation>
    <scope>NUCLEOTIDE SEQUENCE [LARGE SCALE GENOMIC DNA]</scope>
    <source>
        <strain evidence="4 5">NEAU-M9</strain>
    </source>
</reference>
<keyword evidence="2" id="KW-0812">Transmembrane</keyword>
<gene>
    <name evidence="4" type="ORF">KZ829_07715</name>
</gene>
<feature type="transmembrane region" description="Helical" evidence="2">
    <location>
        <begin position="232"/>
        <end position="252"/>
    </location>
</feature>
<feature type="transmembrane region" description="Helical" evidence="2">
    <location>
        <begin position="174"/>
        <end position="193"/>
    </location>
</feature>
<comment type="similarity">
    <text evidence="1">Belongs to the ThrE exporter (TC 2.A.79) family.</text>
</comment>
<dbReference type="EMBL" id="JAHXZI010000003">
    <property type="protein sequence ID" value="MBW6433630.1"/>
    <property type="molecule type" value="Genomic_DNA"/>
</dbReference>
<comment type="caution">
    <text evidence="4">The sequence shown here is derived from an EMBL/GenBank/DDBJ whole genome shotgun (WGS) entry which is preliminary data.</text>
</comment>
<feature type="transmembrane region" description="Helical" evidence="2">
    <location>
        <begin position="383"/>
        <end position="403"/>
    </location>
</feature>
<feature type="domain" description="Threonine/serine exporter-like N-terminal" evidence="3">
    <location>
        <begin position="14"/>
        <end position="252"/>
    </location>
</feature>
<evidence type="ECO:0000313" key="5">
    <source>
        <dbReference type="Proteomes" id="UP001519863"/>
    </source>
</evidence>
<sequence>MSDSSISDRELQQFLLFLGSALTAAGEAVNQIEEHLLRVARAYGASHARFSVLPTYVVMSLEPGRPATLEPTSALRGGLRLDQTAAVYEVLREAEQGLTSPAEGSRRIQEIVTMGPRFRPALQILGYAVLTAGICLILQPTWVDLLLAVLFGMLVGGFKLIGARWASLQMIMPVAAAFVVASLTFMIAGSTWLDADLRAMVAPLATFLPGAMLTMAVVEVSAAEMVTGASRLVAGILQLLLLAFGIIGAAQLVGLPRAEHLVNAPQNSIGAWAPWLGALVVGIGNYLVLSGPPRTLGWLCLVLYSGWIAQYFGGLAFGGYLSGFLGAVVLTVVAYLVERVPSGPPALVSFLPGFWLLVPGALSLIGITEYLTPDSVRGAEDLVGALGSMLAVALGVLCGHPIYRGLARALGAWNLREERT</sequence>
<keyword evidence="2" id="KW-0472">Membrane</keyword>
<organism evidence="4 5">
    <name type="scientific">Actinoplanes hulinensis</name>
    <dbReference type="NCBI Taxonomy" id="1144547"/>
    <lineage>
        <taxon>Bacteria</taxon>
        <taxon>Bacillati</taxon>
        <taxon>Actinomycetota</taxon>
        <taxon>Actinomycetes</taxon>
        <taxon>Micromonosporales</taxon>
        <taxon>Micromonosporaceae</taxon>
        <taxon>Actinoplanes</taxon>
    </lineage>
</organism>
<protein>
    <submittedName>
        <fullName evidence="4">Threonine/serine exporter family protein</fullName>
    </submittedName>
</protein>
<feature type="transmembrane region" description="Helical" evidence="2">
    <location>
        <begin position="319"/>
        <end position="337"/>
    </location>
</feature>
<evidence type="ECO:0000259" key="3">
    <source>
        <dbReference type="Pfam" id="PF06738"/>
    </source>
</evidence>
<dbReference type="Pfam" id="PF06738">
    <property type="entry name" value="ThrE"/>
    <property type="match status" value="1"/>
</dbReference>
<keyword evidence="2" id="KW-1133">Transmembrane helix</keyword>
<dbReference type="InterPro" id="IPR051361">
    <property type="entry name" value="ThrE/Ser_Exporter"/>
</dbReference>
<dbReference type="PANTHER" id="PTHR31082">
    <property type="entry name" value="PHEROMONE-REGULATED MEMBRANE PROTEIN 10"/>
    <property type="match status" value="1"/>
</dbReference>
<dbReference type="PANTHER" id="PTHR31082:SF4">
    <property type="entry name" value="PHEROMONE-REGULATED MEMBRANE PROTEIN 10"/>
    <property type="match status" value="1"/>
</dbReference>
<evidence type="ECO:0000256" key="2">
    <source>
        <dbReference type="SAM" id="Phobius"/>
    </source>
</evidence>
<accession>A0ABS7AXY4</accession>
<dbReference type="Proteomes" id="UP001519863">
    <property type="component" value="Unassembled WGS sequence"/>
</dbReference>
<feature type="transmembrane region" description="Helical" evidence="2">
    <location>
        <begin position="272"/>
        <end position="289"/>
    </location>
</feature>
<feature type="transmembrane region" description="Helical" evidence="2">
    <location>
        <begin position="199"/>
        <end position="220"/>
    </location>
</feature>
<evidence type="ECO:0000313" key="4">
    <source>
        <dbReference type="EMBL" id="MBW6433630.1"/>
    </source>
</evidence>
<dbReference type="RefSeq" id="WP_220143143.1">
    <property type="nucleotide sequence ID" value="NZ_JAHXZI010000003.1"/>
</dbReference>
<feature type="transmembrane region" description="Helical" evidence="2">
    <location>
        <begin position="145"/>
        <end position="162"/>
    </location>
</feature>
<proteinExistence type="inferred from homology"/>
<keyword evidence="5" id="KW-1185">Reference proteome</keyword>
<name>A0ABS7AXY4_9ACTN</name>
<evidence type="ECO:0000256" key="1">
    <source>
        <dbReference type="ARBA" id="ARBA00034125"/>
    </source>
</evidence>
<feature type="transmembrane region" description="Helical" evidence="2">
    <location>
        <begin position="121"/>
        <end position="139"/>
    </location>
</feature>
<feature type="transmembrane region" description="Helical" evidence="2">
    <location>
        <begin position="349"/>
        <end position="371"/>
    </location>
</feature>
<dbReference type="InterPro" id="IPR010619">
    <property type="entry name" value="ThrE-like_N"/>
</dbReference>
<feature type="transmembrane region" description="Helical" evidence="2">
    <location>
        <begin position="296"/>
        <end position="313"/>
    </location>
</feature>